<feature type="domain" description="GST N-terminal" evidence="1">
    <location>
        <begin position="1"/>
        <end position="77"/>
    </location>
</feature>
<reference evidence="2" key="1">
    <citation type="journal article" date="2021" name="Microorganisms">
        <title>The Ever-Expanding Pseudomonas Genus: Description of 43 New Species and Partition of the Pseudomonas putida Group.</title>
        <authorList>
            <person name="Girard L."/>
            <person name="Lood C."/>
            <person name="Hofte M."/>
            <person name="Vandamme P."/>
            <person name="Rokni-Zadeh H."/>
            <person name="van Noort V."/>
            <person name="Lavigne R."/>
            <person name="De Mot R."/>
        </authorList>
    </citation>
    <scope>NUCLEOTIDE SEQUENCE</scope>
    <source>
        <strain evidence="2">COW40</strain>
    </source>
</reference>
<dbReference type="PANTHER" id="PTHR43968:SF6">
    <property type="entry name" value="GLUTATHIONE S-TRANSFERASE OMEGA"/>
    <property type="match status" value="1"/>
</dbReference>
<evidence type="ECO:0000259" key="1">
    <source>
        <dbReference type="PROSITE" id="PS50404"/>
    </source>
</evidence>
<protein>
    <submittedName>
        <fullName evidence="2">Glutathione S-transferase N-terminal domain-containing protein</fullName>
    </submittedName>
</protein>
<organism evidence="2 3">
    <name type="scientific">Pseudomonas fakonensis</name>
    <dbReference type="NCBI Taxonomy" id="2842355"/>
    <lineage>
        <taxon>Bacteria</taxon>
        <taxon>Pseudomonadati</taxon>
        <taxon>Pseudomonadota</taxon>
        <taxon>Gammaproteobacteria</taxon>
        <taxon>Pseudomonadales</taxon>
        <taxon>Pseudomonadaceae</taxon>
        <taxon>Pseudomonas</taxon>
    </lineage>
</organism>
<sequence>MKLFISSTSPFARIVRILLQEKGIAHEEILVDPWASPAALIDATPTGKVPALVDAGVAISHSLLIAQYLEAAYPEQALAVPSACEMAQSALAFGALEAFASIIIGRRTRPDFDDAPVGLRRRGAIEDALQRLNAGTPTHTEGSMPSLANIITVVLLDAVRFRFGNAHWVPDVPALDALSNQLNQRVPFASTRPVLA</sequence>
<dbReference type="InterPro" id="IPR050983">
    <property type="entry name" value="GST_Omega/HSP26"/>
</dbReference>
<dbReference type="PROSITE" id="PS50404">
    <property type="entry name" value="GST_NTER"/>
    <property type="match status" value="1"/>
</dbReference>
<accession>A0ABX8NCT4</accession>
<dbReference type="PANTHER" id="PTHR43968">
    <property type="match status" value="1"/>
</dbReference>
<dbReference type="Pfam" id="PF13417">
    <property type="entry name" value="GST_N_3"/>
    <property type="match status" value="1"/>
</dbReference>
<dbReference type="Proteomes" id="UP001046350">
    <property type="component" value="Chromosome"/>
</dbReference>
<proteinExistence type="predicted"/>
<name>A0ABX8NCT4_9PSED</name>
<dbReference type="EMBL" id="CP077076">
    <property type="protein sequence ID" value="QXH53842.1"/>
    <property type="molecule type" value="Genomic_DNA"/>
</dbReference>
<evidence type="ECO:0000313" key="3">
    <source>
        <dbReference type="Proteomes" id="UP001046350"/>
    </source>
</evidence>
<evidence type="ECO:0000313" key="2">
    <source>
        <dbReference type="EMBL" id="QXH53842.1"/>
    </source>
</evidence>
<keyword evidence="3" id="KW-1185">Reference proteome</keyword>
<dbReference type="RefSeq" id="WP_217843237.1">
    <property type="nucleotide sequence ID" value="NZ_CP077076.1"/>
</dbReference>
<gene>
    <name evidence="2" type="ORF">KSS94_12275</name>
</gene>
<dbReference type="InterPro" id="IPR004045">
    <property type="entry name" value="Glutathione_S-Trfase_N"/>
</dbReference>